<organism evidence="2 3">
    <name type="scientific">Gymnopilus junonius</name>
    <name type="common">Spectacular rustgill mushroom</name>
    <name type="synonym">Gymnopilus spectabilis subsp. junonius</name>
    <dbReference type="NCBI Taxonomy" id="109634"/>
    <lineage>
        <taxon>Eukaryota</taxon>
        <taxon>Fungi</taxon>
        <taxon>Dikarya</taxon>
        <taxon>Basidiomycota</taxon>
        <taxon>Agaricomycotina</taxon>
        <taxon>Agaricomycetes</taxon>
        <taxon>Agaricomycetidae</taxon>
        <taxon>Agaricales</taxon>
        <taxon>Agaricineae</taxon>
        <taxon>Hymenogastraceae</taxon>
        <taxon>Gymnopilus</taxon>
    </lineage>
</organism>
<dbReference type="OrthoDB" id="417112at2759"/>
<dbReference type="HAMAP" id="MF_00055">
    <property type="entry name" value="MEMO1"/>
    <property type="match status" value="1"/>
</dbReference>
<dbReference type="PANTHER" id="PTHR11060:SF0">
    <property type="entry name" value="PROTEIN MEMO1"/>
    <property type="match status" value="1"/>
</dbReference>
<dbReference type="NCBIfam" id="TIGR04336">
    <property type="entry name" value="AmmeMemoSam_B"/>
    <property type="match status" value="1"/>
</dbReference>
<dbReference type="CDD" id="cd07361">
    <property type="entry name" value="MEMO_like"/>
    <property type="match status" value="1"/>
</dbReference>
<proteinExistence type="inferred from homology"/>
<evidence type="ECO:0000313" key="3">
    <source>
        <dbReference type="Proteomes" id="UP000724874"/>
    </source>
</evidence>
<dbReference type="EMBL" id="JADNYJ010000002">
    <property type="protein sequence ID" value="KAF8912706.1"/>
    <property type="molecule type" value="Genomic_DNA"/>
</dbReference>
<sequence>MHMRHATLIASTVFLLVAMTIRYYSSALTIRSASHAGSWYNSEESVLDAELTKWLAKVGKTEEPYPIKQAKAIIAPHAGYSYSGPAAAWAYKSIDTSAIKKVFILGPSHHFFIEGCALSKCTQYGTPLGNLPLDLDIIKELKATGKFQTMGITPDEDEHSIEMHLPYVRKVFQGKDIQIVPIVVGAIKKDKESIYGTILAPYLARDDTFFVVSSDFCHWGTRFSYTYYYPDPAPSDEPAMHLSLATPLPSTSIRPIYESITKLDREAMDILTIPPSTPAEAHTKFVEYLEETGNTICGRHPIGVLLERQNIKPVLKWVRYEQSSRCHSLRDSSVSYASAYIRF</sequence>
<protein>
    <submittedName>
        <fullName evidence="2">MEMO1 family</fullName>
    </submittedName>
</protein>
<keyword evidence="3" id="KW-1185">Reference proteome</keyword>
<comment type="caution">
    <text evidence="2">The sequence shown here is derived from an EMBL/GenBank/DDBJ whole genome shotgun (WGS) entry which is preliminary data.</text>
</comment>
<gene>
    <name evidence="2" type="ORF">CPB84DRAFT_1811735</name>
</gene>
<evidence type="ECO:0000313" key="2">
    <source>
        <dbReference type="EMBL" id="KAF8912706.1"/>
    </source>
</evidence>
<dbReference type="Pfam" id="PF01875">
    <property type="entry name" value="Memo"/>
    <property type="match status" value="1"/>
</dbReference>
<reference evidence="2" key="1">
    <citation type="submission" date="2020-11" db="EMBL/GenBank/DDBJ databases">
        <authorList>
            <consortium name="DOE Joint Genome Institute"/>
            <person name="Ahrendt S."/>
            <person name="Riley R."/>
            <person name="Andreopoulos W."/>
            <person name="LaButti K."/>
            <person name="Pangilinan J."/>
            <person name="Ruiz-duenas F.J."/>
            <person name="Barrasa J.M."/>
            <person name="Sanchez-Garcia M."/>
            <person name="Camarero S."/>
            <person name="Miyauchi S."/>
            <person name="Serrano A."/>
            <person name="Linde D."/>
            <person name="Babiker R."/>
            <person name="Drula E."/>
            <person name="Ayuso-Fernandez I."/>
            <person name="Pacheco R."/>
            <person name="Padilla G."/>
            <person name="Ferreira P."/>
            <person name="Barriuso J."/>
            <person name="Kellner H."/>
            <person name="Castanera R."/>
            <person name="Alfaro M."/>
            <person name="Ramirez L."/>
            <person name="Pisabarro A.G."/>
            <person name="Kuo A."/>
            <person name="Tritt A."/>
            <person name="Lipzen A."/>
            <person name="He G."/>
            <person name="Yan M."/>
            <person name="Ng V."/>
            <person name="Cullen D."/>
            <person name="Martin F."/>
            <person name="Rosso M.-N."/>
            <person name="Henrissat B."/>
            <person name="Hibbett D."/>
            <person name="Martinez A.T."/>
            <person name="Grigoriev I.V."/>
        </authorList>
    </citation>
    <scope>NUCLEOTIDE SEQUENCE</scope>
    <source>
        <strain evidence="2">AH 44721</strain>
    </source>
</reference>
<accession>A0A9P5NY06</accession>
<comment type="similarity">
    <text evidence="1">Belongs to the MEMO1 family.</text>
</comment>
<dbReference type="Gene3D" id="3.40.830.10">
    <property type="entry name" value="LigB-like"/>
    <property type="match status" value="1"/>
</dbReference>
<dbReference type="Proteomes" id="UP000724874">
    <property type="component" value="Unassembled WGS sequence"/>
</dbReference>
<name>A0A9P5NY06_GYMJU</name>
<evidence type="ECO:0000256" key="1">
    <source>
        <dbReference type="ARBA" id="ARBA00006315"/>
    </source>
</evidence>
<dbReference type="InterPro" id="IPR002737">
    <property type="entry name" value="MEMO1_fam"/>
</dbReference>
<dbReference type="AlphaFoldDB" id="A0A9P5NY06"/>
<dbReference type="PANTHER" id="PTHR11060">
    <property type="entry name" value="PROTEIN MEMO1"/>
    <property type="match status" value="1"/>
</dbReference>